<evidence type="ECO:0000313" key="3">
    <source>
        <dbReference type="Proteomes" id="UP000094757"/>
    </source>
</evidence>
<dbReference type="RefSeq" id="WP_069177004.1">
    <property type="nucleotide sequence ID" value="NZ_CP017037.1"/>
</dbReference>
<dbReference type="Proteomes" id="UP000094757">
    <property type="component" value="Chromosome"/>
</dbReference>
<accession>A0A1B3WDQ4</accession>
<evidence type="ECO:0000256" key="1">
    <source>
        <dbReference type="SAM" id="Phobius"/>
    </source>
</evidence>
<feature type="transmembrane region" description="Helical" evidence="1">
    <location>
        <begin position="7"/>
        <end position="25"/>
    </location>
</feature>
<dbReference type="EMBL" id="CP017037">
    <property type="protein sequence ID" value="AOH39095.1"/>
    <property type="molecule type" value="Genomic_DNA"/>
</dbReference>
<protein>
    <submittedName>
        <fullName evidence="2">Uncharacterized protein</fullName>
    </submittedName>
</protein>
<keyword evidence="1" id="KW-0472">Membrane</keyword>
<evidence type="ECO:0000313" key="2">
    <source>
        <dbReference type="EMBL" id="AOH39095.1"/>
    </source>
</evidence>
<dbReference type="KEGG" id="dpn:BCB69_03405"/>
<reference evidence="3" key="1">
    <citation type="submission" date="2016-08" db="EMBL/GenBank/DDBJ databases">
        <authorList>
            <person name="Holder M.E."/>
            <person name="Ajami N.J."/>
            <person name="Petrosino J.F."/>
        </authorList>
    </citation>
    <scope>NUCLEOTIDE SEQUENCE [LARGE SCALE GENOMIC DNA]</scope>
    <source>
        <strain evidence="3">F0677</strain>
    </source>
</reference>
<organism evidence="2 3">
    <name type="scientific">Dialister pneumosintes</name>
    <dbReference type="NCBI Taxonomy" id="39950"/>
    <lineage>
        <taxon>Bacteria</taxon>
        <taxon>Bacillati</taxon>
        <taxon>Bacillota</taxon>
        <taxon>Negativicutes</taxon>
        <taxon>Veillonellales</taxon>
        <taxon>Veillonellaceae</taxon>
        <taxon>Dialister</taxon>
    </lineage>
</organism>
<dbReference type="AlphaFoldDB" id="A0A1B3WDQ4"/>
<gene>
    <name evidence="2" type="ORF">BCB69_03405</name>
</gene>
<sequence>MKSPIKIGIVLIVLCIAIGTMFSFYEHKKIESVSSIYGVIDLETVVKAHPKYSEYFKLETEYDNLLNTYQAEQKHFISIASNQEKITHAIQGQLVAKAKQEEYIAKVKIKEEELNQGLRQLYEEISQKHSLQTGDAIVSKLSAEDSNQLTNLQLQLSTLELFDVDKQEKTQKIAALLDKRHIEVGSMVGWTSAEVERMESAKSEASKELESYAKTVGEMIMQEQPLERMNHAALINQLPEFDSWDLQWKQRISDKQNQMAVLKKQIMDDIQRNAVSIAQAKNLKMIFAKHEVNINAIDVTGDLVDAVLRDE</sequence>
<proteinExistence type="predicted"/>
<dbReference type="STRING" id="39950.BCB69_03405"/>
<keyword evidence="1" id="KW-0812">Transmembrane</keyword>
<keyword evidence="1" id="KW-1133">Transmembrane helix</keyword>
<name>A0A1B3WDQ4_9FIRM</name>